<feature type="transmembrane region" description="Helical" evidence="1">
    <location>
        <begin position="20"/>
        <end position="40"/>
    </location>
</feature>
<dbReference type="STRING" id="1184267.A11Q_1986"/>
<gene>
    <name evidence="2" type="ORF">A11Q_1986</name>
</gene>
<dbReference type="KEGG" id="bex:A11Q_1986"/>
<dbReference type="PATRIC" id="fig|1184267.3.peg.2011"/>
<accession>M4V9X2</accession>
<keyword evidence="1" id="KW-0472">Membrane</keyword>
<organism evidence="2 3">
    <name type="scientific">Pseudobdellovibrio exovorus JSS</name>
    <dbReference type="NCBI Taxonomy" id="1184267"/>
    <lineage>
        <taxon>Bacteria</taxon>
        <taxon>Pseudomonadati</taxon>
        <taxon>Bdellovibrionota</taxon>
        <taxon>Bdellovibrionia</taxon>
        <taxon>Bdellovibrionales</taxon>
        <taxon>Pseudobdellovibrionaceae</taxon>
        <taxon>Pseudobdellovibrio</taxon>
    </lineage>
</organism>
<reference evidence="2 3" key="1">
    <citation type="journal article" date="2013" name="ISME J.">
        <title>By their genes ye shall know them: genomic signatures of predatory bacteria.</title>
        <authorList>
            <person name="Pasternak Z."/>
            <person name="Pietrokovski S."/>
            <person name="Rotem O."/>
            <person name="Gophna U."/>
            <person name="Lurie-Weinberger M.N."/>
            <person name="Jurkevitch E."/>
        </authorList>
    </citation>
    <scope>NUCLEOTIDE SEQUENCE [LARGE SCALE GENOMIC DNA]</scope>
    <source>
        <strain evidence="2 3">JSS</strain>
    </source>
</reference>
<dbReference type="EMBL" id="CP003537">
    <property type="protein sequence ID" value="AGH96202.1"/>
    <property type="molecule type" value="Genomic_DNA"/>
</dbReference>
<sequence>MMSIKLLKSSGIYLKRYFLSYIVVSVAFAVMSFGFGKLLVDSTQQYRMIRFFSEFPYDLIVPKGNALESLLFVENIRDNNLTDYIPSNLYNTLKENPELQLTPLLKQETQGNTVTIATDLTEAEFNNRLRFLSQHGAQIKTIPLEQSYKLDQLWGQAIVNVILVKGSPSVRNELKSLVQKKTVAEYVSTEDKVVQIMKLMGWTPSSLIVNWFIFAAVFVAITVSMVISLRPLWSEISGVLSRWNFKPQQIVLPVILPALIIYATALLLLWLSVY</sequence>
<keyword evidence="1" id="KW-0812">Transmembrane</keyword>
<evidence type="ECO:0000313" key="3">
    <source>
        <dbReference type="Proteomes" id="UP000012040"/>
    </source>
</evidence>
<dbReference type="RefSeq" id="WP_015470692.1">
    <property type="nucleotide sequence ID" value="NC_020813.1"/>
</dbReference>
<proteinExistence type="predicted"/>
<keyword evidence="3" id="KW-1185">Reference proteome</keyword>
<feature type="transmembrane region" description="Helical" evidence="1">
    <location>
        <begin position="250"/>
        <end position="271"/>
    </location>
</feature>
<dbReference type="Proteomes" id="UP000012040">
    <property type="component" value="Chromosome"/>
</dbReference>
<feature type="transmembrane region" description="Helical" evidence="1">
    <location>
        <begin position="207"/>
        <end position="230"/>
    </location>
</feature>
<name>M4V9X2_9BACT</name>
<evidence type="ECO:0000313" key="2">
    <source>
        <dbReference type="EMBL" id="AGH96202.1"/>
    </source>
</evidence>
<protein>
    <submittedName>
        <fullName evidence="2">Uncharacterized protein</fullName>
    </submittedName>
</protein>
<dbReference type="HOGENOM" id="CLU_1014358_0_0_7"/>
<keyword evidence="1" id="KW-1133">Transmembrane helix</keyword>
<evidence type="ECO:0000256" key="1">
    <source>
        <dbReference type="SAM" id="Phobius"/>
    </source>
</evidence>
<dbReference type="AlphaFoldDB" id="M4V9X2"/>